<dbReference type="EMBL" id="JACHMY010000001">
    <property type="protein sequence ID" value="MBB5836223.1"/>
    <property type="molecule type" value="Genomic_DNA"/>
</dbReference>
<dbReference type="PRINTS" id="PR00039">
    <property type="entry name" value="HTHLYSR"/>
</dbReference>
<dbReference type="InterPro" id="IPR036388">
    <property type="entry name" value="WH-like_DNA-bd_sf"/>
</dbReference>
<dbReference type="PROSITE" id="PS50931">
    <property type="entry name" value="HTH_LYSR"/>
    <property type="match status" value="1"/>
</dbReference>
<evidence type="ECO:0000256" key="3">
    <source>
        <dbReference type="ARBA" id="ARBA00022801"/>
    </source>
</evidence>
<keyword evidence="5" id="KW-0238">DNA-binding</keyword>
<evidence type="ECO:0000313" key="9">
    <source>
        <dbReference type="Proteomes" id="UP000549971"/>
    </source>
</evidence>
<dbReference type="InterPro" id="IPR050300">
    <property type="entry name" value="GDXG_lipolytic_enzyme"/>
</dbReference>
<evidence type="ECO:0000259" key="7">
    <source>
        <dbReference type="PROSITE" id="PS50931"/>
    </source>
</evidence>
<evidence type="ECO:0000256" key="1">
    <source>
        <dbReference type="ARBA" id="ARBA00009437"/>
    </source>
</evidence>
<comment type="caution">
    <text evidence="8">The sequence shown here is derived from an EMBL/GenBank/DDBJ whole genome shotgun (WGS) entry which is preliminary data.</text>
</comment>
<dbReference type="InterPro" id="IPR002168">
    <property type="entry name" value="Lipase_GDXG_HIS_AS"/>
</dbReference>
<dbReference type="AlphaFoldDB" id="A0A7W9MUR0"/>
<dbReference type="Pfam" id="PF07859">
    <property type="entry name" value="Abhydrolase_3"/>
    <property type="match status" value="1"/>
</dbReference>
<dbReference type="Gene3D" id="3.40.50.1820">
    <property type="entry name" value="alpha/beta hydrolase"/>
    <property type="match status" value="1"/>
</dbReference>
<keyword evidence="9" id="KW-1185">Reference proteome</keyword>
<keyword evidence="6" id="KW-0804">Transcription</keyword>
<dbReference type="Proteomes" id="UP000549971">
    <property type="component" value="Unassembled WGS sequence"/>
</dbReference>
<evidence type="ECO:0000256" key="4">
    <source>
        <dbReference type="ARBA" id="ARBA00023015"/>
    </source>
</evidence>
<sequence>MSNESADVLAMSNTPDAIELRHLRAFVAVAEELNFSRAATRLYLSQPALSRQIRALERLVGCDLLRRSTHRVELTLAGDALLDRARSLLADLDSALATTRSVGGELVGRANRLWAPVALGAPDAEDLVGMRSAYEQMLAQAPLPAETVVLPANCGGVPALQVGADAELPRVLHLHGGGFVLGSAYGYRGLAGALAGAIGAGVLVPDYRLAPEHPFPAALDDALSAYLWMIEQGVRPEEVIFAGDSGGGGLVMSLLVALRDQGLPLPAGGVLLCPGVDMGAIADGTSPLAQHEGFSTMAKVVNWYIGDHPIDDPLIDPLVADLTGLPPLLVQMATGDPVAPGARQLVENAERDGLRVVAELYAVDTHIFQLFWSFLPEAQLALAKIGDFTEGLLGQGEARETV</sequence>
<dbReference type="PROSITE" id="PS01173">
    <property type="entry name" value="LIPASE_GDXG_HIS"/>
    <property type="match status" value="1"/>
</dbReference>
<dbReference type="InterPro" id="IPR029058">
    <property type="entry name" value="AB_hydrolase_fold"/>
</dbReference>
<dbReference type="SUPFAM" id="SSF46785">
    <property type="entry name" value="Winged helix' DNA-binding domain"/>
    <property type="match status" value="1"/>
</dbReference>
<dbReference type="Gene3D" id="1.10.10.10">
    <property type="entry name" value="Winged helix-like DNA-binding domain superfamily/Winged helix DNA-binding domain"/>
    <property type="match status" value="1"/>
</dbReference>
<dbReference type="InterPro" id="IPR013094">
    <property type="entry name" value="AB_hydrolase_3"/>
</dbReference>
<comment type="similarity">
    <text evidence="1">Belongs to the LysR transcriptional regulatory family.</text>
</comment>
<evidence type="ECO:0000256" key="6">
    <source>
        <dbReference type="ARBA" id="ARBA00023163"/>
    </source>
</evidence>
<dbReference type="RefSeq" id="WP_184795768.1">
    <property type="nucleotide sequence ID" value="NZ_JACHMY010000001.1"/>
</dbReference>
<keyword evidence="4" id="KW-0805">Transcription regulation</keyword>
<dbReference type="PANTHER" id="PTHR48081:SF30">
    <property type="entry name" value="ACETYL-HYDROLASE LIPR-RELATED"/>
    <property type="match status" value="1"/>
</dbReference>
<feature type="domain" description="HTH lysR-type" evidence="7">
    <location>
        <begin position="18"/>
        <end position="75"/>
    </location>
</feature>
<dbReference type="FunFam" id="1.10.10.10:FF:000001">
    <property type="entry name" value="LysR family transcriptional regulator"/>
    <property type="match status" value="1"/>
</dbReference>
<keyword evidence="3" id="KW-0378">Hydrolase</keyword>
<evidence type="ECO:0000313" key="8">
    <source>
        <dbReference type="EMBL" id="MBB5836223.1"/>
    </source>
</evidence>
<comment type="similarity">
    <text evidence="2">Belongs to the 'GDXG' lipolytic enzyme family.</text>
</comment>
<gene>
    <name evidence="8" type="ORF">HDA39_002957</name>
</gene>
<dbReference type="PANTHER" id="PTHR48081">
    <property type="entry name" value="AB HYDROLASE SUPERFAMILY PROTEIN C4A8.06C"/>
    <property type="match status" value="1"/>
</dbReference>
<protein>
    <submittedName>
        <fullName evidence="8">Acetyl esterase/lipase</fullName>
    </submittedName>
</protein>
<organism evidence="8 9">
    <name type="scientific">Kribbella italica</name>
    <dbReference type="NCBI Taxonomy" id="1540520"/>
    <lineage>
        <taxon>Bacteria</taxon>
        <taxon>Bacillati</taxon>
        <taxon>Actinomycetota</taxon>
        <taxon>Actinomycetes</taxon>
        <taxon>Propionibacteriales</taxon>
        <taxon>Kribbellaceae</taxon>
        <taxon>Kribbella</taxon>
    </lineage>
</organism>
<evidence type="ECO:0000256" key="2">
    <source>
        <dbReference type="ARBA" id="ARBA00010515"/>
    </source>
</evidence>
<dbReference type="Pfam" id="PF00126">
    <property type="entry name" value="HTH_1"/>
    <property type="match status" value="1"/>
</dbReference>
<proteinExistence type="inferred from homology"/>
<name>A0A7W9MUR0_9ACTN</name>
<dbReference type="GO" id="GO:0004806">
    <property type="term" value="F:triacylglycerol lipase activity"/>
    <property type="evidence" value="ECO:0007669"/>
    <property type="project" value="TreeGrafter"/>
</dbReference>
<accession>A0A7W9MUR0</accession>
<dbReference type="GO" id="GO:0003700">
    <property type="term" value="F:DNA-binding transcription factor activity"/>
    <property type="evidence" value="ECO:0007669"/>
    <property type="project" value="InterPro"/>
</dbReference>
<dbReference type="GO" id="GO:0003677">
    <property type="term" value="F:DNA binding"/>
    <property type="evidence" value="ECO:0007669"/>
    <property type="project" value="UniProtKB-KW"/>
</dbReference>
<dbReference type="InterPro" id="IPR000847">
    <property type="entry name" value="LysR_HTH_N"/>
</dbReference>
<dbReference type="InterPro" id="IPR036390">
    <property type="entry name" value="WH_DNA-bd_sf"/>
</dbReference>
<reference evidence="8 9" key="1">
    <citation type="submission" date="2020-08" db="EMBL/GenBank/DDBJ databases">
        <title>Sequencing the genomes of 1000 actinobacteria strains.</title>
        <authorList>
            <person name="Klenk H.-P."/>
        </authorList>
    </citation>
    <scope>NUCLEOTIDE SEQUENCE [LARGE SCALE GENOMIC DNA]</scope>
    <source>
        <strain evidence="8 9">DSM 28967</strain>
    </source>
</reference>
<dbReference type="SUPFAM" id="SSF53474">
    <property type="entry name" value="alpha/beta-Hydrolases"/>
    <property type="match status" value="1"/>
</dbReference>
<evidence type="ECO:0000256" key="5">
    <source>
        <dbReference type="ARBA" id="ARBA00023125"/>
    </source>
</evidence>